<dbReference type="CDD" id="cd00637">
    <property type="entry name" value="7tm_classA_rhodopsin-like"/>
    <property type="match status" value="1"/>
</dbReference>
<feature type="region of interest" description="Disordered" evidence="6">
    <location>
        <begin position="367"/>
        <end position="467"/>
    </location>
</feature>
<feature type="transmembrane region" description="Helical" evidence="7">
    <location>
        <begin position="83"/>
        <end position="106"/>
    </location>
</feature>
<keyword evidence="2 7" id="KW-0812">Transmembrane</keyword>
<feature type="transmembrane region" description="Helical" evidence="7">
    <location>
        <begin position="49"/>
        <end position="71"/>
    </location>
</feature>
<evidence type="ECO:0000313" key="9">
    <source>
        <dbReference type="EMBL" id="CAK7213595.1"/>
    </source>
</evidence>
<name>A0ABP0B217_9PEZI</name>
<dbReference type="PANTHER" id="PTHR33048">
    <property type="entry name" value="PTH11-LIKE INTEGRAL MEMBRANE PROTEIN (AFU_ORTHOLOGUE AFUA_5G11245)"/>
    <property type="match status" value="1"/>
</dbReference>
<accession>A0ABP0B217</accession>
<feature type="compositionally biased region" description="Low complexity" evidence="6">
    <location>
        <begin position="508"/>
        <end position="529"/>
    </location>
</feature>
<comment type="similarity">
    <text evidence="5">Belongs to the SAT4 family.</text>
</comment>
<dbReference type="PANTHER" id="PTHR33048:SF47">
    <property type="entry name" value="INTEGRAL MEMBRANE PROTEIN-RELATED"/>
    <property type="match status" value="1"/>
</dbReference>
<keyword evidence="10" id="KW-1185">Reference proteome</keyword>
<dbReference type="Pfam" id="PF20684">
    <property type="entry name" value="Fung_rhodopsin"/>
    <property type="match status" value="1"/>
</dbReference>
<feature type="transmembrane region" description="Helical" evidence="7">
    <location>
        <begin position="231"/>
        <end position="260"/>
    </location>
</feature>
<evidence type="ECO:0000256" key="5">
    <source>
        <dbReference type="ARBA" id="ARBA00038359"/>
    </source>
</evidence>
<dbReference type="EMBL" id="CAWUHB010000007">
    <property type="protein sequence ID" value="CAK7213595.1"/>
    <property type="molecule type" value="Genomic_DNA"/>
</dbReference>
<comment type="subcellular location">
    <subcellularLocation>
        <location evidence="1">Membrane</location>
        <topology evidence="1">Multi-pass membrane protein</topology>
    </subcellularLocation>
</comment>
<sequence length="724" mass="76888">MASLTQSTIMNGPGSIYSATDGQGTKSTVNGTTPYLYHHPHHGDYGGSISLVGVLIGILLPHTVCTLFVLARAGSRGLLLRKWFVDDSLVVAAWLCSTAVCVVYSMSSVQMHTGHDRTGAETLEAYLLRTYFGLIFYQLCLCLTKLSILALYLRMFAAVYASEAAAATRNSTASSSTTTLRQHHLRERRLAWVTVVIVIAYGVPLLWMSIMQCYPTSSPPSFLGHDVALCFSFTPLLVASASLHTATDAWLIVLVVPFVLTRLRFLPLSQRWALAGVLSLSVFVIAASLTRLQLSLHANWRPSMPSSSSMSAAAAASTAPTGPARANTLGFFVMTVLECDIALICASAPMLRPLLARLAPRLGLGDDNGPFDRRSGIHGRGVGGSRTNRRSLFQPRRQHGDEDSEDLTSVVSYHGYPWAARDGDGNSAPSRSHSRIKPQKNALAQTVGEESSERPLKPASADAGGSTMATNLAAPASFGVAGSSDGPSKPVRIFSRTGAPPRTPTGHSLQSLPRSLPQSRDGAASPLSAGGPGSGVLTRRPSSVFFYENSDFYDLYFNTPGSPATTPGGGPIADISKGTKKAGVPGAGIGLGIVLHPRGEVTGLGQLHENGSQESFFMGLNDPASPTRLTRLTGVSGYSGETYTEDGPGGSEPGDLKRFKSGSDDEYELADMDRKSIRLNATETSFLDDETDNDDSGRETPRGLGHLTPPPSAKPSPRTHEKAI</sequence>
<feature type="region of interest" description="Disordered" evidence="6">
    <location>
        <begin position="636"/>
        <end position="724"/>
    </location>
</feature>
<evidence type="ECO:0000259" key="8">
    <source>
        <dbReference type="Pfam" id="PF20684"/>
    </source>
</evidence>
<dbReference type="InterPro" id="IPR049326">
    <property type="entry name" value="Rhodopsin_dom_fungi"/>
</dbReference>
<evidence type="ECO:0000256" key="6">
    <source>
        <dbReference type="SAM" id="MobiDB-lite"/>
    </source>
</evidence>
<dbReference type="Gene3D" id="1.20.1070.10">
    <property type="entry name" value="Rhodopsin 7-helix transmembrane proteins"/>
    <property type="match status" value="1"/>
</dbReference>
<evidence type="ECO:0000256" key="1">
    <source>
        <dbReference type="ARBA" id="ARBA00004141"/>
    </source>
</evidence>
<protein>
    <recommendedName>
        <fullName evidence="8">Rhodopsin domain-containing protein</fullName>
    </recommendedName>
</protein>
<dbReference type="InterPro" id="IPR052337">
    <property type="entry name" value="SAT4-like"/>
</dbReference>
<keyword evidence="3 7" id="KW-1133">Transmembrane helix</keyword>
<feature type="region of interest" description="Disordered" evidence="6">
    <location>
        <begin position="480"/>
        <end position="535"/>
    </location>
</feature>
<evidence type="ECO:0000256" key="3">
    <source>
        <dbReference type="ARBA" id="ARBA00022989"/>
    </source>
</evidence>
<evidence type="ECO:0000256" key="2">
    <source>
        <dbReference type="ARBA" id="ARBA00022692"/>
    </source>
</evidence>
<comment type="caution">
    <text evidence="9">The sequence shown here is derived from an EMBL/GenBank/DDBJ whole genome shotgun (WGS) entry which is preliminary data.</text>
</comment>
<proteinExistence type="inferred from homology"/>
<dbReference type="Proteomes" id="UP001642405">
    <property type="component" value="Unassembled WGS sequence"/>
</dbReference>
<evidence type="ECO:0000256" key="7">
    <source>
        <dbReference type="SAM" id="Phobius"/>
    </source>
</evidence>
<gene>
    <name evidence="9" type="ORF">SCUCBS95973_001852</name>
</gene>
<feature type="transmembrane region" description="Helical" evidence="7">
    <location>
        <begin position="126"/>
        <end position="153"/>
    </location>
</feature>
<reference evidence="9 10" key="1">
    <citation type="submission" date="2024-01" db="EMBL/GenBank/DDBJ databases">
        <authorList>
            <person name="Allen C."/>
            <person name="Tagirdzhanova G."/>
        </authorList>
    </citation>
    <scope>NUCLEOTIDE SEQUENCE [LARGE SCALE GENOMIC DNA]</scope>
</reference>
<feature type="transmembrane region" description="Helical" evidence="7">
    <location>
        <begin position="272"/>
        <end position="294"/>
    </location>
</feature>
<feature type="transmembrane region" description="Helical" evidence="7">
    <location>
        <begin position="190"/>
        <end position="211"/>
    </location>
</feature>
<keyword evidence="4 7" id="KW-0472">Membrane</keyword>
<organism evidence="9 10">
    <name type="scientific">Sporothrix curviconia</name>
    <dbReference type="NCBI Taxonomy" id="1260050"/>
    <lineage>
        <taxon>Eukaryota</taxon>
        <taxon>Fungi</taxon>
        <taxon>Dikarya</taxon>
        <taxon>Ascomycota</taxon>
        <taxon>Pezizomycotina</taxon>
        <taxon>Sordariomycetes</taxon>
        <taxon>Sordariomycetidae</taxon>
        <taxon>Ophiostomatales</taxon>
        <taxon>Ophiostomataceae</taxon>
        <taxon>Sporothrix</taxon>
    </lineage>
</organism>
<evidence type="ECO:0000313" key="10">
    <source>
        <dbReference type="Proteomes" id="UP001642405"/>
    </source>
</evidence>
<evidence type="ECO:0000256" key="4">
    <source>
        <dbReference type="ARBA" id="ARBA00023136"/>
    </source>
</evidence>
<feature type="domain" description="Rhodopsin" evidence="8">
    <location>
        <begin position="72"/>
        <end position="357"/>
    </location>
</feature>
<feature type="compositionally biased region" description="Basic and acidic residues" evidence="6">
    <location>
        <begin position="654"/>
        <end position="663"/>
    </location>
</feature>